<evidence type="ECO:0000313" key="2">
    <source>
        <dbReference type="EMBL" id="KZV28398.1"/>
    </source>
</evidence>
<feature type="region of interest" description="Disordered" evidence="1">
    <location>
        <begin position="128"/>
        <end position="186"/>
    </location>
</feature>
<accession>A0A2Z7B215</accession>
<sequence length="206" mass="23143">MCVSIWELPTRLSTRYQVHYQRSTCCCPTYEMWELPTPLTVANSPSREMRDGSYPRASTSTLARSISKQDTATRDLITAWNRCVYAVQQNATDNKTIYTSSQNSKHEHISMPISTLVRATQISHLLSQSKTTTQGPKHRKATTGSYNSTNAILPSISTEISNQTQSRENVQKQYPNEASQQEESNATTLTSIGAVYRSAIEEDKVR</sequence>
<reference evidence="2 3" key="1">
    <citation type="journal article" date="2015" name="Proc. Natl. Acad. Sci. U.S.A.">
        <title>The resurrection genome of Boea hygrometrica: A blueprint for survival of dehydration.</title>
        <authorList>
            <person name="Xiao L."/>
            <person name="Yang G."/>
            <person name="Zhang L."/>
            <person name="Yang X."/>
            <person name="Zhao S."/>
            <person name="Ji Z."/>
            <person name="Zhou Q."/>
            <person name="Hu M."/>
            <person name="Wang Y."/>
            <person name="Chen M."/>
            <person name="Xu Y."/>
            <person name="Jin H."/>
            <person name="Xiao X."/>
            <person name="Hu G."/>
            <person name="Bao F."/>
            <person name="Hu Y."/>
            <person name="Wan P."/>
            <person name="Li L."/>
            <person name="Deng X."/>
            <person name="Kuang T."/>
            <person name="Xiang C."/>
            <person name="Zhu J.K."/>
            <person name="Oliver M.J."/>
            <person name="He Y."/>
        </authorList>
    </citation>
    <scope>NUCLEOTIDE SEQUENCE [LARGE SCALE GENOMIC DNA]</scope>
    <source>
        <strain evidence="3">cv. XS01</strain>
    </source>
</reference>
<feature type="region of interest" description="Disordered" evidence="1">
    <location>
        <begin position="44"/>
        <end position="66"/>
    </location>
</feature>
<evidence type="ECO:0000313" key="3">
    <source>
        <dbReference type="Proteomes" id="UP000250235"/>
    </source>
</evidence>
<keyword evidence="3" id="KW-1185">Reference proteome</keyword>
<dbReference type="Proteomes" id="UP000250235">
    <property type="component" value="Unassembled WGS sequence"/>
</dbReference>
<gene>
    <name evidence="2" type="ORF">F511_40411</name>
</gene>
<feature type="compositionally biased region" description="Polar residues" evidence="1">
    <location>
        <begin position="56"/>
        <end position="66"/>
    </location>
</feature>
<organism evidence="2 3">
    <name type="scientific">Dorcoceras hygrometricum</name>
    <dbReference type="NCBI Taxonomy" id="472368"/>
    <lineage>
        <taxon>Eukaryota</taxon>
        <taxon>Viridiplantae</taxon>
        <taxon>Streptophyta</taxon>
        <taxon>Embryophyta</taxon>
        <taxon>Tracheophyta</taxon>
        <taxon>Spermatophyta</taxon>
        <taxon>Magnoliopsida</taxon>
        <taxon>eudicotyledons</taxon>
        <taxon>Gunneridae</taxon>
        <taxon>Pentapetalae</taxon>
        <taxon>asterids</taxon>
        <taxon>lamiids</taxon>
        <taxon>Lamiales</taxon>
        <taxon>Gesneriaceae</taxon>
        <taxon>Didymocarpoideae</taxon>
        <taxon>Trichosporeae</taxon>
        <taxon>Loxocarpinae</taxon>
        <taxon>Dorcoceras</taxon>
    </lineage>
</organism>
<evidence type="ECO:0000256" key="1">
    <source>
        <dbReference type="SAM" id="MobiDB-lite"/>
    </source>
</evidence>
<proteinExistence type="predicted"/>
<dbReference type="EMBL" id="KV010134">
    <property type="protein sequence ID" value="KZV28398.1"/>
    <property type="molecule type" value="Genomic_DNA"/>
</dbReference>
<dbReference type="AlphaFoldDB" id="A0A2Z7B215"/>
<protein>
    <submittedName>
        <fullName evidence="2">Uncharacterized protein</fullName>
    </submittedName>
</protein>
<name>A0A2Z7B215_9LAMI</name>
<feature type="compositionally biased region" description="Polar residues" evidence="1">
    <location>
        <begin position="142"/>
        <end position="186"/>
    </location>
</feature>